<dbReference type="EMBL" id="JBHTAS010000001">
    <property type="protein sequence ID" value="MFC7138798.1"/>
    <property type="molecule type" value="Genomic_DNA"/>
</dbReference>
<dbReference type="PANTHER" id="PTHR43077:SF10">
    <property type="entry name" value="TRANSPORT PERMEASE PROTEIN"/>
    <property type="match status" value="1"/>
</dbReference>
<name>A0ABD5XUE5_9EURY</name>
<evidence type="ECO:0000256" key="1">
    <source>
        <dbReference type="ARBA" id="ARBA00004141"/>
    </source>
</evidence>
<proteinExistence type="predicted"/>
<evidence type="ECO:0000313" key="8">
    <source>
        <dbReference type="Proteomes" id="UP001596432"/>
    </source>
</evidence>
<accession>A0ABD5XUE5</accession>
<keyword evidence="2 5" id="KW-0812">Transmembrane</keyword>
<evidence type="ECO:0000259" key="6">
    <source>
        <dbReference type="Pfam" id="PF12698"/>
    </source>
</evidence>
<dbReference type="Proteomes" id="UP001596432">
    <property type="component" value="Unassembled WGS sequence"/>
</dbReference>
<evidence type="ECO:0000256" key="2">
    <source>
        <dbReference type="ARBA" id="ARBA00022692"/>
    </source>
</evidence>
<dbReference type="AlphaFoldDB" id="A0ABD5XUE5"/>
<feature type="transmembrane region" description="Helical" evidence="5">
    <location>
        <begin position="159"/>
        <end position="180"/>
    </location>
</feature>
<keyword evidence="3 5" id="KW-1133">Transmembrane helix</keyword>
<sequence>MAVGPLAEKELHWVRRNWRAVALVFLLVPASFGLATASFDRTVPRDVPVAVAPASDAVTGDELQAVAGLTRSVAAPRQFDSPAAARTALRREAVYGVVTVGHGLYEPGANVTLSFAIDGGMVTYVQPSRAVAATLDDRASVFPSTVTVERRFVGPERTLPEFLFATGLVYLLAIYAFTYVPYHLARERRVFDRVRVESSLWAMLAAKAALFGVLGAVAIGCMGLVGAALGYRVAVTDPAALGVLAVTGASLVAVSLGVSFLTRFSVAGRFVNVALLGGLVAFANPVYPTGFFSATRRALAGWVPVYHATVAVRAFALKDLSPGLFTDRLLLVGGVAAASLCWLAASVVVFERRGRNG</sequence>
<feature type="transmembrane region" description="Helical" evidence="5">
    <location>
        <begin position="267"/>
        <end position="287"/>
    </location>
</feature>
<evidence type="ECO:0000256" key="5">
    <source>
        <dbReference type="SAM" id="Phobius"/>
    </source>
</evidence>
<dbReference type="InterPro" id="IPR051328">
    <property type="entry name" value="T7SS_ABC-Transporter"/>
</dbReference>
<feature type="transmembrane region" description="Helical" evidence="5">
    <location>
        <begin position="239"/>
        <end position="261"/>
    </location>
</feature>
<comment type="caution">
    <text evidence="7">The sequence shown here is derived from an EMBL/GenBank/DDBJ whole genome shotgun (WGS) entry which is preliminary data.</text>
</comment>
<dbReference type="GeneID" id="78819040"/>
<dbReference type="InterPro" id="IPR013525">
    <property type="entry name" value="ABC2_TM"/>
</dbReference>
<gene>
    <name evidence="7" type="ORF">ACFQMA_02970</name>
</gene>
<comment type="subcellular location">
    <subcellularLocation>
        <location evidence="1">Membrane</location>
        <topology evidence="1">Multi-pass membrane protein</topology>
    </subcellularLocation>
</comment>
<organism evidence="7 8">
    <name type="scientific">Halosimplex aquaticum</name>
    <dbReference type="NCBI Taxonomy" id="3026162"/>
    <lineage>
        <taxon>Archaea</taxon>
        <taxon>Methanobacteriati</taxon>
        <taxon>Methanobacteriota</taxon>
        <taxon>Stenosarchaea group</taxon>
        <taxon>Halobacteria</taxon>
        <taxon>Halobacteriales</taxon>
        <taxon>Haloarculaceae</taxon>
        <taxon>Halosimplex</taxon>
    </lineage>
</organism>
<feature type="transmembrane region" description="Helical" evidence="5">
    <location>
        <begin position="20"/>
        <end position="39"/>
    </location>
</feature>
<evidence type="ECO:0000256" key="3">
    <source>
        <dbReference type="ARBA" id="ARBA00022989"/>
    </source>
</evidence>
<feature type="transmembrane region" description="Helical" evidence="5">
    <location>
        <begin position="200"/>
        <end position="227"/>
    </location>
</feature>
<dbReference type="GO" id="GO:0016020">
    <property type="term" value="C:membrane"/>
    <property type="evidence" value="ECO:0007669"/>
    <property type="project" value="UniProtKB-SubCell"/>
</dbReference>
<keyword evidence="8" id="KW-1185">Reference proteome</keyword>
<protein>
    <submittedName>
        <fullName evidence="7">ABC transporter permease</fullName>
    </submittedName>
</protein>
<feature type="transmembrane region" description="Helical" evidence="5">
    <location>
        <begin position="329"/>
        <end position="350"/>
    </location>
</feature>
<keyword evidence="4 5" id="KW-0472">Membrane</keyword>
<reference evidence="7 8" key="1">
    <citation type="journal article" date="2019" name="Int. J. Syst. Evol. Microbiol.">
        <title>The Global Catalogue of Microorganisms (GCM) 10K type strain sequencing project: providing services to taxonomists for standard genome sequencing and annotation.</title>
        <authorList>
            <consortium name="The Broad Institute Genomics Platform"/>
            <consortium name="The Broad Institute Genome Sequencing Center for Infectious Disease"/>
            <person name="Wu L."/>
            <person name="Ma J."/>
        </authorList>
    </citation>
    <scope>NUCLEOTIDE SEQUENCE [LARGE SCALE GENOMIC DNA]</scope>
    <source>
        <strain evidence="7 8">XZYJT29</strain>
    </source>
</reference>
<evidence type="ECO:0000313" key="7">
    <source>
        <dbReference type="EMBL" id="MFC7138798.1"/>
    </source>
</evidence>
<dbReference type="RefSeq" id="WP_274324405.1">
    <property type="nucleotide sequence ID" value="NZ_CP118158.1"/>
</dbReference>
<dbReference type="Pfam" id="PF12698">
    <property type="entry name" value="ABC2_membrane_3"/>
    <property type="match status" value="1"/>
</dbReference>
<evidence type="ECO:0000256" key="4">
    <source>
        <dbReference type="ARBA" id="ARBA00023136"/>
    </source>
</evidence>
<feature type="domain" description="ABC-2 type transporter transmembrane" evidence="6">
    <location>
        <begin position="23"/>
        <end position="350"/>
    </location>
</feature>
<dbReference type="PANTHER" id="PTHR43077">
    <property type="entry name" value="TRANSPORT PERMEASE YVFS-RELATED"/>
    <property type="match status" value="1"/>
</dbReference>